<evidence type="ECO:0000313" key="5">
    <source>
        <dbReference type="EMBL" id="RXH91874.1"/>
    </source>
</evidence>
<gene>
    <name evidence="5" type="ORF">DVH24_020897</name>
</gene>
<feature type="chain" id="PRO_5019766431" evidence="4">
    <location>
        <begin position="23"/>
        <end position="447"/>
    </location>
</feature>
<dbReference type="SUPFAM" id="SSF58113">
    <property type="entry name" value="Apolipoprotein A-I"/>
    <property type="match status" value="1"/>
</dbReference>
<accession>A0A498JCM3</accession>
<reference evidence="5 6" key="1">
    <citation type="submission" date="2018-10" db="EMBL/GenBank/DDBJ databases">
        <title>A high-quality apple genome assembly.</title>
        <authorList>
            <person name="Hu J."/>
        </authorList>
    </citation>
    <scope>NUCLEOTIDE SEQUENCE [LARGE SCALE GENOMIC DNA]</scope>
    <source>
        <strain evidence="6">cv. HFTH1</strain>
        <tissue evidence="5">Young leaf</tissue>
    </source>
</reference>
<sequence>MAASKLAILSIFLALICSQIRADASVPAEEDEPVKLLRSDGPDSSALKIELDQLRAKIHSLEFEVGEKIKELKGKNELIEEKEKVIQENSDSISSLQSEIESLQKKGSLDAEQLVGKAHARAGELEKKVNELKKELQSQRKEKEGLEARANEAEKKIDVLLLKIGKIEKTNDEQKTKIRNTERALKVAEEEMLRAKFEATQKAKELNEVHGAWIPPWLAVHFMQCQSFLETHWKVHGKPAVDIAIQKALEKKAQAEKWAEPHVATLKTKWVPAIKEQWVVVKDTVEPHVKSLSAKTIEVYEVSKTTLAPHVLKAQEVVDPYFQEAKRFSKPYVDQVATVAKPHVDKVRVVLKPYTKKAVIAYEKFLKFATTYHHQVQGTVKDLLKRHELTRPLATKELEWFAASALLALPIIILFRIFSSLFGTKTKKPVRGTNHTRRKAKRGHPEK</sequence>
<dbReference type="Gene3D" id="1.20.120.20">
    <property type="entry name" value="Apolipoprotein"/>
    <property type="match status" value="1"/>
</dbReference>
<dbReference type="AlphaFoldDB" id="A0A498JCM3"/>
<keyword evidence="3" id="KW-0472">Membrane</keyword>
<feature type="region of interest" description="Disordered" evidence="2">
    <location>
        <begin position="428"/>
        <end position="447"/>
    </location>
</feature>
<evidence type="ECO:0000313" key="6">
    <source>
        <dbReference type="Proteomes" id="UP000290289"/>
    </source>
</evidence>
<name>A0A498JCM3_MALDO</name>
<keyword evidence="3" id="KW-1133">Transmembrane helix</keyword>
<keyword evidence="1" id="KW-0175">Coiled coil</keyword>
<dbReference type="SUPFAM" id="SSF57997">
    <property type="entry name" value="Tropomyosin"/>
    <property type="match status" value="1"/>
</dbReference>
<comment type="caution">
    <text evidence="5">The sequence shown here is derived from an EMBL/GenBank/DDBJ whole genome shotgun (WGS) entry which is preliminary data.</text>
</comment>
<dbReference type="PANTHER" id="PTHR34360:SF1">
    <property type="entry name" value="OS08G0519400 PROTEIN"/>
    <property type="match status" value="1"/>
</dbReference>
<feature type="coiled-coil region" evidence="1">
    <location>
        <begin position="44"/>
        <end position="198"/>
    </location>
</feature>
<keyword evidence="4" id="KW-0732">Signal</keyword>
<keyword evidence="3" id="KW-0812">Transmembrane</keyword>
<proteinExistence type="predicted"/>
<dbReference type="EMBL" id="RDQH01000334">
    <property type="protein sequence ID" value="RXH91874.1"/>
    <property type="molecule type" value="Genomic_DNA"/>
</dbReference>
<dbReference type="Proteomes" id="UP000290289">
    <property type="component" value="Chromosome 8"/>
</dbReference>
<feature type="transmembrane region" description="Helical" evidence="3">
    <location>
        <begin position="400"/>
        <end position="418"/>
    </location>
</feature>
<dbReference type="PANTHER" id="PTHR34360">
    <property type="entry name" value="OS08G0519400 PROTEIN"/>
    <property type="match status" value="1"/>
</dbReference>
<dbReference type="Gene3D" id="1.10.287.1490">
    <property type="match status" value="1"/>
</dbReference>
<evidence type="ECO:0000256" key="3">
    <source>
        <dbReference type="SAM" id="Phobius"/>
    </source>
</evidence>
<keyword evidence="6" id="KW-1185">Reference proteome</keyword>
<dbReference type="SMR" id="A0A498JCM3"/>
<evidence type="ECO:0000256" key="4">
    <source>
        <dbReference type="SAM" id="SignalP"/>
    </source>
</evidence>
<feature type="signal peptide" evidence="4">
    <location>
        <begin position="1"/>
        <end position="22"/>
    </location>
</feature>
<evidence type="ECO:0000256" key="2">
    <source>
        <dbReference type="SAM" id="MobiDB-lite"/>
    </source>
</evidence>
<evidence type="ECO:0000256" key="1">
    <source>
        <dbReference type="SAM" id="Coils"/>
    </source>
</evidence>
<dbReference type="STRING" id="3750.A0A498JCM3"/>
<dbReference type="OrthoDB" id="2017695at2759"/>
<dbReference type="Gramene" id="mRNA:MD08G0103800">
    <property type="protein sequence ID" value="mRNA:MD08G0103800"/>
    <property type="gene ID" value="MD08G0103800"/>
</dbReference>
<organism evidence="5 6">
    <name type="scientific">Malus domestica</name>
    <name type="common">Apple</name>
    <name type="synonym">Pyrus malus</name>
    <dbReference type="NCBI Taxonomy" id="3750"/>
    <lineage>
        <taxon>Eukaryota</taxon>
        <taxon>Viridiplantae</taxon>
        <taxon>Streptophyta</taxon>
        <taxon>Embryophyta</taxon>
        <taxon>Tracheophyta</taxon>
        <taxon>Spermatophyta</taxon>
        <taxon>Magnoliopsida</taxon>
        <taxon>eudicotyledons</taxon>
        <taxon>Gunneridae</taxon>
        <taxon>Pentapetalae</taxon>
        <taxon>rosids</taxon>
        <taxon>fabids</taxon>
        <taxon>Rosales</taxon>
        <taxon>Rosaceae</taxon>
        <taxon>Amygdaloideae</taxon>
        <taxon>Maleae</taxon>
        <taxon>Malus</taxon>
    </lineage>
</organism>
<protein>
    <submittedName>
        <fullName evidence="5">Uncharacterized protein</fullName>
    </submittedName>
</protein>